<protein>
    <submittedName>
        <fullName evidence="7">Extradiol ring-cleavage dioxygenase, class III enzyme subunit B</fullName>
    </submittedName>
</protein>
<proteinExistence type="inferred from homology"/>
<dbReference type="PIRSF" id="PIRSF006157">
    <property type="entry name" value="Doxgns_DODA"/>
    <property type="match status" value="1"/>
</dbReference>
<dbReference type="GO" id="GO:0016702">
    <property type="term" value="F:oxidoreductase activity, acting on single donors with incorporation of molecular oxygen, incorporation of two atoms of oxygen"/>
    <property type="evidence" value="ECO:0007669"/>
    <property type="project" value="UniProtKB-ARBA"/>
</dbReference>
<evidence type="ECO:0000256" key="1">
    <source>
        <dbReference type="ARBA" id="ARBA00001947"/>
    </source>
</evidence>
<dbReference type="GO" id="GO:0008198">
    <property type="term" value="F:ferrous iron binding"/>
    <property type="evidence" value="ECO:0007669"/>
    <property type="project" value="InterPro"/>
</dbReference>
<keyword evidence="4" id="KW-0862">Zinc</keyword>
<keyword evidence="7" id="KW-0223">Dioxygenase</keyword>
<name>A0A0S2SJJ3_9GAMM</name>
<sequence length="250" mass="27944">MFHPAPVWFISHGSPDLVLRRPPACAFLETARLERVQALAVLSAHWYSHVPQIGCSTGHELMYDFYGFPDPLYQIRWPGKSTDALVERVAGLLDAQVSPRPFDHGVWSPLSLMDPQGKIPLLQIPLPEPWSPAALWAQGERLSMLRHEGIGIVASGSLTHNLGALKWRGGEPDPWASHFIDWLEAKLQDHDKGALLEYRAQAPHAVLAHPVDDHLRPLFVALGAAGEAPWTRLHESWDLGNLYMGCYRWG</sequence>
<comment type="similarity">
    <text evidence="2">Belongs to the DODA-type extradiol aromatic ring-opening dioxygenase family.</text>
</comment>
<gene>
    <name evidence="7" type="ORF">WL1483_2427</name>
</gene>
<dbReference type="RefSeq" id="WP_060585166.1">
    <property type="nucleotide sequence ID" value="NZ_CP013067.1"/>
</dbReference>
<dbReference type="GO" id="GO:0008270">
    <property type="term" value="F:zinc ion binding"/>
    <property type="evidence" value="ECO:0007669"/>
    <property type="project" value="InterPro"/>
</dbReference>
<dbReference type="InterPro" id="IPR004183">
    <property type="entry name" value="Xdiol_dOase_suB"/>
</dbReference>
<evidence type="ECO:0000256" key="3">
    <source>
        <dbReference type="ARBA" id="ARBA00022723"/>
    </source>
</evidence>
<evidence type="ECO:0000256" key="5">
    <source>
        <dbReference type="ARBA" id="ARBA00023002"/>
    </source>
</evidence>
<evidence type="ECO:0000256" key="4">
    <source>
        <dbReference type="ARBA" id="ARBA00022833"/>
    </source>
</evidence>
<dbReference type="Gene3D" id="3.40.830.10">
    <property type="entry name" value="LigB-like"/>
    <property type="match status" value="1"/>
</dbReference>
<organism evidence="7 8">
    <name type="scientific">Aeromonas schubertii</name>
    <dbReference type="NCBI Taxonomy" id="652"/>
    <lineage>
        <taxon>Bacteria</taxon>
        <taxon>Pseudomonadati</taxon>
        <taxon>Pseudomonadota</taxon>
        <taxon>Gammaproteobacteria</taxon>
        <taxon>Aeromonadales</taxon>
        <taxon>Aeromonadaceae</taxon>
        <taxon>Aeromonas</taxon>
    </lineage>
</organism>
<evidence type="ECO:0000259" key="6">
    <source>
        <dbReference type="Pfam" id="PF02900"/>
    </source>
</evidence>
<dbReference type="CDD" id="cd07363">
    <property type="entry name" value="45_DOPA_Dioxygenase"/>
    <property type="match status" value="1"/>
</dbReference>
<dbReference type="PANTHER" id="PTHR30096:SF0">
    <property type="entry name" value="4,5-DOPA DIOXYGENASE EXTRADIOL-LIKE PROTEIN"/>
    <property type="match status" value="1"/>
</dbReference>
<dbReference type="EMBL" id="CP013067">
    <property type="protein sequence ID" value="ALP41846.1"/>
    <property type="molecule type" value="Genomic_DNA"/>
</dbReference>
<reference evidence="8" key="1">
    <citation type="submission" date="2015-10" db="EMBL/GenBank/DDBJ databases">
        <title>Complete Genome Sequence of Aeromonas schubertii strain WL1483.</title>
        <authorList>
            <person name="Liu L."/>
        </authorList>
    </citation>
    <scope>NUCLEOTIDE SEQUENCE [LARGE SCALE GENOMIC DNA]</scope>
    <source>
        <strain evidence="8">WL1483</strain>
    </source>
</reference>
<dbReference type="SUPFAM" id="SSF53213">
    <property type="entry name" value="LigB-like"/>
    <property type="match status" value="1"/>
</dbReference>
<keyword evidence="5" id="KW-0560">Oxidoreductase</keyword>
<evidence type="ECO:0000256" key="2">
    <source>
        <dbReference type="ARBA" id="ARBA00007581"/>
    </source>
</evidence>
<dbReference type="AlphaFoldDB" id="A0A0S2SJJ3"/>
<dbReference type="InterPro" id="IPR014436">
    <property type="entry name" value="Extradiol_dOase_DODA"/>
</dbReference>
<dbReference type="Proteomes" id="UP000058114">
    <property type="component" value="Chromosome"/>
</dbReference>
<comment type="cofactor">
    <cofactor evidence="1">
        <name>Zn(2+)</name>
        <dbReference type="ChEBI" id="CHEBI:29105"/>
    </cofactor>
</comment>
<reference evidence="7 8" key="2">
    <citation type="journal article" date="2016" name="Genome Announc.">
        <title>Complete Genome Sequence of the Highly Virulent Aeromonas schubertii Strain WL1483, Isolated from Diseased Snakehead Fish (Channa argus) in China.</title>
        <authorList>
            <person name="Liu L."/>
            <person name="Li N."/>
            <person name="Zhang D."/>
            <person name="Fu X."/>
            <person name="Shi C."/>
            <person name="Lin Q."/>
            <person name="Hao G."/>
        </authorList>
    </citation>
    <scope>NUCLEOTIDE SEQUENCE [LARGE SCALE GENOMIC DNA]</scope>
    <source>
        <strain evidence="7 8">WL1483</strain>
    </source>
</reference>
<feature type="domain" description="Extradiol ring-cleavage dioxygenase class III enzyme subunit B" evidence="6">
    <location>
        <begin position="31"/>
        <end position="229"/>
    </location>
</feature>
<dbReference type="PANTHER" id="PTHR30096">
    <property type="entry name" value="4,5-DOPA DIOXYGENASE EXTRADIOL-LIKE PROTEIN"/>
    <property type="match status" value="1"/>
</dbReference>
<dbReference type="PATRIC" id="fig|652.5.peg.1559"/>
<evidence type="ECO:0000313" key="7">
    <source>
        <dbReference type="EMBL" id="ALP41846.1"/>
    </source>
</evidence>
<keyword evidence="3" id="KW-0479">Metal-binding</keyword>
<dbReference type="Pfam" id="PF02900">
    <property type="entry name" value="LigB"/>
    <property type="match status" value="1"/>
</dbReference>
<dbReference type="KEGG" id="asr:WL1483_2427"/>
<accession>A0A0S2SJJ3</accession>
<evidence type="ECO:0000313" key="8">
    <source>
        <dbReference type="Proteomes" id="UP000058114"/>
    </source>
</evidence>